<keyword evidence="2" id="KW-1185">Reference proteome</keyword>
<dbReference type="EMBL" id="JAVDSG010000001">
    <property type="protein sequence ID" value="MDR6594494.1"/>
    <property type="molecule type" value="Genomic_DNA"/>
</dbReference>
<evidence type="ECO:0008006" key="3">
    <source>
        <dbReference type="Google" id="ProtNLM"/>
    </source>
</evidence>
<gene>
    <name evidence="1" type="ORF">J2S66_002878</name>
</gene>
<name>A0ABU1PX75_9PSEU</name>
<comment type="caution">
    <text evidence="1">The sequence shown here is derived from an EMBL/GenBank/DDBJ whole genome shotgun (WGS) entry which is preliminary data.</text>
</comment>
<dbReference type="RefSeq" id="WP_310307497.1">
    <property type="nucleotide sequence ID" value="NZ_BAAAXB010000001.1"/>
</dbReference>
<accession>A0ABU1PX75</accession>
<sequence length="56" mass="6053">MNDVLSFDGEPLLAALPHPPRSDDLRRLRDTVARAHASALEVHHALQTRSLEGGAA</sequence>
<organism evidence="1 2">
    <name type="scientific">Saccharothrix longispora</name>
    <dbReference type="NCBI Taxonomy" id="33920"/>
    <lineage>
        <taxon>Bacteria</taxon>
        <taxon>Bacillati</taxon>
        <taxon>Actinomycetota</taxon>
        <taxon>Actinomycetes</taxon>
        <taxon>Pseudonocardiales</taxon>
        <taxon>Pseudonocardiaceae</taxon>
        <taxon>Saccharothrix</taxon>
    </lineage>
</organism>
<reference evidence="1 2" key="1">
    <citation type="submission" date="2023-07" db="EMBL/GenBank/DDBJ databases">
        <title>Sequencing the genomes of 1000 actinobacteria strains.</title>
        <authorList>
            <person name="Klenk H.-P."/>
        </authorList>
    </citation>
    <scope>NUCLEOTIDE SEQUENCE [LARGE SCALE GENOMIC DNA]</scope>
    <source>
        <strain evidence="1 2">DSM 43749</strain>
    </source>
</reference>
<dbReference type="Proteomes" id="UP001268819">
    <property type="component" value="Unassembled WGS sequence"/>
</dbReference>
<evidence type="ECO:0000313" key="1">
    <source>
        <dbReference type="EMBL" id="MDR6594494.1"/>
    </source>
</evidence>
<protein>
    <recommendedName>
        <fullName evidence="3">FXSXX-COOH protein</fullName>
    </recommendedName>
</protein>
<evidence type="ECO:0000313" key="2">
    <source>
        <dbReference type="Proteomes" id="UP001268819"/>
    </source>
</evidence>
<proteinExistence type="predicted"/>